<reference evidence="1 2" key="1">
    <citation type="submission" date="2018-06" db="EMBL/GenBank/DDBJ databases">
        <authorList>
            <consortium name="Pathogen Informatics"/>
            <person name="Doyle S."/>
        </authorList>
    </citation>
    <scope>NUCLEOTIDE SEQUENCE [LARGE SCALE GENOMIC DNA]</scope>
    <source>
        <strain evidence="1 2">NCTC11157</strain>
    </source>
</reference>
<evidence type="ECO:0000313" key="2">
    <source>
        <dbReference type="Proteomes" id="UP000254072"/>
    </source>
</evidence>
<proteinExistence type="predicted"/>
<dbReference type="Proteomes" id="UP000254072">
    <property type="component" value="Unassembled WGS sequence"/>
</dbReference>
<protein>
    <submittedName>
        <fullName evidence="1">Uncharacterized protein</fullName>
    </submittedName>
</protein>
<gene>
    <name evidence="1" type="ORF">NCTC11157_01058</name>
</gene>
<dbReference type="EMBL" id="UGTL01000001">
    <property type="protein sequence ID" value="SUB85334.1"/>
    <property type="molecule type" value="Genomic_DNA"/>
</dbReference>
<dbReference type="AlphaFoldDB" id="A0A379DZ34"/>
<sequence>MNNMDSFFYMRFEKDILLILIEAGDNGLSVNKISRHVFNTHNSFFLPLDYEKVHSEVLQCLQKMSRRSEPMIGKVKKGVYYINPANQQVKQLKLKFIDEEEENPIIEKPKDQSLSLFD</sequence>
<accession>A0A379DZ34</accession>
<name>A0A379DZ34_9BACT</name>
<evidence type="ECO:0000313" key="1">
    <source>
        <dbReference type="EMBL" id="SUB85334.1"/>
    </source>
</evidence>
<organism evidence="1 2">
    <name type="scientific">Prevotella disiens</name>
    <dbReference type="NCBI Taxonomy" id="28130"/>
    <lineage>
        <taxon>Bacteria</taxon>
        <taxon>Pseudomonadati</taxon>
        <taxon>Bacteroidota</taxon>
        <taxon>Bacteroidia</taxon>
        <taxon>Bacteroidales</taxon>
        <taxon>Prevotellaceae</taxon>
        <taxon>Prevotella</taxon>
    </lineage>
</organism>